<keyword evidence="3 4" id="KW-0620">Polyamine biosynthesis</keyword>
<comment type="caution">
    <text evidence="6">The sequence shown here is derived from an EMBL/GenBank/DDBJ whole genome shotgun (WGS) entry which is preliminary data.</text>
</comment>
<evidence type="ECO:0000313" key="6">
    <source>
        <dbReference type="EMBL" id="CAK9107022.1"/>
    </source>
</evidence>
<evidence type="ECO:0000259" key="5">
    <source>
        <dbReference type="PROSITE" id="PS51006"/>
    </source>
</evidence>
<dbReference type="PANTHER" id="PTHR43317:SF1">
    <property type="entry name" value="THERMOSPERMINE SYNTHASE ACAULIS5"/>
    <property type="match status" value="1"/>
</dbReference>
<feature type="domain" description="PABS" evidence="5">
    <location>
        <begin position="62"/>
        <end position="334"/>
    </location>
</feature>
<dbReference type="Proteomes" id="UP001642484">
    <property type="component" value="Unassembled WGS sequence"/>
</dbReference>
<dbReference type="SUPFAM" id="SSF53335">
    <property type="entry name" value="S-adenosyl-L-methionine-dependent methyltransferases"/>
    <property type="match status" value="1"/>
</dbReference>
<comment type="similarity">
    <text evidence="1">Belongs to the spermidine/spermine synthase family.</text>
</comment>
<reference evidence="6 7" key="1">
    <citation type="submission" date="2024-02" db="EMBL/GenBank/DDBJ databases">
        <authorList>
            <person name="Chen Y."/>
            <person name="Shah S."/>
            <person name="Dougan E. K."/>
            <person name="Thang M."/>
            <person name="Chan C."/>
        </authorList>
    </citation>
    <scope>NUCLEOTIDE SEQUENCE [LARGE SCALE GENOMIC DNA]</scope>
</reference>
<organism evidence="6 7">
    <name type="scientific">Durusdinium trenchii</name>
    <dbReference type="NCBI Taxonomy" id="1381693"/>
    <lineage>
        <taxon>Eukaryota</taxon>
        <taxon>Sar</taxon>
        <taxon>Alveolata</taxon>
        <taxon>Dinophyceae</taxon>
        <taxon>Suessiales</taxon>
        <taxon>Symbiodiniaceae</taxon>
        <taxon>Durusdinium</taxon>
    </lineage>
</organism>
<keyword evidence="7" id="KW-1185">Reference proteome</keyword>
<dbReference type="PANTHER" id="PTHR43317">
    <property type="entry name" value="THERMOSPERMINE SYNTHASE ACAULIS5"/>
    <property type="match status" value="1"/>
</dbReference>
<sequence>MRCQENSHAQQGIQRALFAFEGHGGFQPAPPMLSSQPPGATCPSSDALVTSVSWNCLPGSAELYADSYDLLMEPVEDILDEHEHCGWGNPLDLTVKATTSSSFEEFIEMREDDCGNRVLMMGGFLQCHSVDEHLYHEMMVHPAFTAFQLQAGRGPETIFLGGSGDGAGPREVLRWRSVRNVTMVDIDYEVTRFSLEWMPTLSNGSFKDPRLKVVTGDAMAFLQELPEETAFDVLIMDFPDVADSQVLEKLYSEDFYRLCRRHMHAASVLAVQTGPCSQTTRAGYKARCQMLQQSILPNIAKVFQEAEVLLHPMATWKVDRKFPSEWSSFTLARLSSEELDYSREVWREHIDGELRYYSGEKHWAALNHPLPLANHLRELLRKPPKPKAARAANSEL</sequence>
<evidence type="ECO:0000256" key="3">
    <source>
        <dbReference type="ARBA" id="ARBA00023115"/>
    </source>
</evidence>
<evidence type="ECO:0000256" key="4">
    <source>
        <dbReference type="PROSITE-ProRule" id="PRU00354"/>
    </source>
</evidence>
<dbReference type="PROSITE" id="PS51006">
    <property type="entry name" value="PABS_2"/>
    <property type="match status" value="1"/>
</dbReference>
<evidence type="ECO:0000313" key="7">
    <source>
        <dbReference type="Proteomes" id="UP001642484"/>
    </source>
</evidence>
<dbReference type="InterPro" id="IPR001045">
    <property type="entry name" value="Spermi_synthase"/>
</dbReference>
<proteinExistence type="inferred from homology"/>
<dbReference type="Gene3D" id="3.40.50.150">
    <property type="entry name" value="Vaccinia Virus protein VP39"/>
    <property type="match status" value="1"/>
</dbReference>
<dbReference type="EMBL" id="CAXAMN010026917">
    <property type="protein sequence ID" value="CAK9107022.1"/>
    <property type="molecule type" value="Genomic_DNA"/>
</dbReference>
<accession>A0ABP0S3T5</accession>
<dbReference type="Pfam" id="PF01564">
    <property type="entry name" value="Spermine_synth"/>
    <property type="match status" value="1"/>
</dbReference>
<feature type="active site" description="Proton acceptor" evidence="4">
    <location>
        <position position="237"/>
    </location>
</feature>
<keyword evidence="2 4" id="KW-0808">Transferase</keyword>
<name>A0ABP0S3T5_9DINO</name>
<dbReference type="InterPro" id="IPR029063">
    <property type="entry name" value="SAM-dependent_MTases_sf"/>
</dbReference>
<evidence type="ECO:0000256" key="2">
    <source>
        <dbReference type="ARBA" id="ARBA00022679"/>
    </source>
</evidence>
<protein>
    <recommendedName>
        <fullName evidence="5">PABS domain-containing protein</fullName>
    </recommendedName>
</protein>
<dbReference type="HAMAP" id="MF_00198">
    <property type="entry name" value="Spermidine_synth"/>
    <property type="match status" value="1"/>
</dbReference>
<dbReference type="InterPro" id="IPR030374">
    <property type="entry name" value="PABS"/>
</dbReference>
<evidence type="ECO:0000256" key="1">
    <source>
        <dbReference type="ARBA" id="ARBA00007867"/>
    </source>
</evidence>
<gene>
    <name evidence="6" type="ORF">CCMP2556_LOCUS49979</name>
</gene>